<reference evidence="2 3" key="1">
    <citation type="journal article" date="2024" name="Nat. Commun.">
        <title>Phylogenomics reveals the evolutionary origins of lichenization in chlorophyte algae.</title>
        <authorList>
            <person name="Puginier C."/>
            <person name="Libourel C."/>
            <person name="Otte J."/>
            <person name="Skaloud P."/>
            <person name="Haon M."/>
            <person name="Grisel S."/>
            <person name="Petersen M."/>
            <person name="Berrin J.G."/>
            <person name="Delaux P.M."/>
            <person name="Dal Grande F."/>
            <person name="Keller J."/>
        </authorList>
    </citation>
    <scope>NUCLEOTIDE SEQUENCE [LARGE SCALE GENOMIC DNA]</scope>
    <source>
        <strain evidence="2 3">SAG 216-7</strain>
    </source>
</reference>
<name>A0ABR2Z4G5_9CHLO</name>
<feature type="transmembrane region" description="Helical" evidence="1">
    <location>
        <begin position="28"/>
        <end position="50"/>
    </location>
</feature>
<protein>
    <submittedName>
        <fullName evidence="2">Uncharacterized protein</fullName>
    </submittedName>
</protein>
<sequence>MLHACTALQEIPTRNNVLVSLKLPVSCWMLAGACIRNPFVMCAAAIWMLLNAQHCPRIGRTVSKSTWKKR</sequence>
<keyword evidence="3" id="KW-1185">Reference proteome</keyword>
<keyword evidence="1" id="KW-0812">Transmembrane</keyword>
<evidence type="ECO:0000256" key="1">
    <source>
        <dbReference type="SAM" id="Phobius"/>
    </source>
</evidence>
<accession>A0ABR2Z4G5</accession>
<organism evidence="2 3">
    <name type="scientific">Coccomyxa subellipsoidea</name>
    <dbReference type="NCBI Taxonomy" id="248742"/>
    <lineage>
        <taxon>Eukaryota</taxon>
        <taxon>Viridiplantae</taxon>
        <taxon>Chlorophyta</taxon>
        <taxon>core chlorophytes</taxon>
        <taxon>Trebouxiophyceae</taxon>
        <taxon>Trebouxiophyceae incertae sedis</taxon>
        <taxon>Coccomyxaceae</taxon>
        <taxon>Coccomyxa</taxon>
    </lineage>
</organism>
<keyword evidence="1" id="KW-0472">Membrane</keyword>
<dbReference type="EMBL" id="JALJOT010000001">
    <property type="protein sequence ID" value="KAK9918855.1"/>
    <property type="molecule type" value="Genomic_DNA"/>
</dbReference>
<gene>
    <name evidence="2" type="ORF">WJX75_007520</name>
</gene>
<keyword evidence="1" id="KW-1133">Transmembrane helix</keyword>
<evidence type="ECO:0000313" key="3">
    <source>
        <dbReference type="Proteomes" id="UP001491310"/>
    </source>
</evidence>
<dbReference type="Proteomes" id="UP001491310">
    <property type="component" value="Unassembled WGS sequence"/>
</dbReference>
<comment type="caution">
    <text evidence="2">The sequence shown here is derived from an EMBL/GenBank/DDBJ whole genome shotgun (WGS) entry which is preliminary data.</text>
</comment>
<evidence type="ECO:0000313" key="2">
    <source>
        <dbReference type="EMBL" id="KAK9918855.1"/>
    </source>
</evidence>
<proteinExistence type="predicted"/>